<dbReference type="SMART" id="SM00491">
    <property type="entry name" value="HELICc2"/>
    <property type="match status" value="1"/>
</dbReference>
<keyword evidence="4" id="KW-0378">Hydrolase</keyword>
<dbReference type="InterPro" id="IPR010614">
    <property type="entry name" value="RAD3-like_helicase_DEAD"/>
</dbReference>
<dbReference type="EMBL" id="JAHIBW010000016">
    <property type="protein sequence ID" value="KAG7303379.1"/>
    <property type="molecule type" value="Genomic_DNA"/>
</dbReference>
<protein>
    <recommendedName>
        <fullName evidence="12">Helicase ATP-binding domain-containing protein</fullName>
    </recommendedName>
</protein>
<dbReference type="Pfam" id="PF13307">
    <property type="entry name" value="Helicase_C_2"/>
    <property type="match status" value="1"/>
</dbReference>
<keyword evidence="6" id="KW-0067">ATP-binding</keyword>
<name>A0ABQ7QF28_PLUXY</name>
<proteinExistence type="predicted"/>
<dbReference type="Pfam" id="PF06733">
    <property type="entry name" value="DEAD_2"/>
    <property type="match status" value="1"/>
</dbReference>
<dbReference type="PANTHER" id="PTHR11472">
    <property type="entry name" value="DNA REPAIR DEAD HELICASE RAD3/XP-D SUBFAMILY MEMBER"/>
    <property type="match status" value="1"/>
</dbReference>
<dbReference type="InterPro" id="IPR013020">
    <property type="entry name" value="Rad3/Chl1-like"/>
</dbReference>
<feature type="domain" description="Helicase ATP-binding" evidence="12">
    <location>
        <begin position="127"/>
        <end position="521"/>
    </location>
</feature>
<keyword evidence="5" id="KW-0347">Helicase</keyword>
<dbReference type="InterPro" id="IPR006554">
    <property type="entry name" value="Helicase-like_DEXD_c2"/>
</dbReference>
<dbReference type="PROSITE" id="PS51193">
    <property type="entry name" value="HELICASE_ATP_BIND_2"/>
    <property type="match status" value="1"/>
</dbReference>
<evidence type="ECO:0000313" key="14">
    <source>
        <dbReference type="Proteomes" id="UP000823941"/>
    </source>
</evidence>
<feature type="compositionally biased region" description="Low complexity" evidence="11">
    <location>
        <begin position="85"/>
        <end position="110"/>
    </location>
</feature>
<dbReference type="SUPFAM" id="SSF52540">
    <property type="entry name" value="P-loop containing nucleoside triphosphate hydrolases"/>
    <property type="match status" value="2"/>
</dbReference>
<evidence type="ECO:0000256" key="6">
    <source>
        <dbReference type="ARBA" id="ARBA00022840"/>
    </source>
</evidence>
<accession>A0ABQ7QF28</accession>
<feature type="region of interest" description="Disordered" evidence="11">
    <location>
        <begin position="85"/>
        <end position="115"/>
    </location>
</feature>
<keyword evidence="3" id="KW-0547">Nucleotide-binding</keyword>
<evidence type="ECO:0000256" key="2">
    <source>
        <dbReference type="ARBA" id="ARBA00022723"/>
    </source>
</evidence>
<keyword evidence="10" id="KW-0539">Nucleus</keyword>
<evidence type="ECO:0000256" key="9">
    <source>
        <dbReference type="ARBA" id="ARBA00023235"/>
    </source>
</evidence>
<dbReference type="InterPro" id="IPR006555">
    <property type="entry name" value="ATP-dep_Helicase_C"/>
</dbReference>
<dbReference type="NCBIfam" id="TIGR00604">
    <property type="entry name" value="rad3"/>
    <property type="match status" value="1"/>
</dbReference>
<keyword evidence="7" id="KW-0408">Iron</keyword>
<evidence type="ECO:0000256" key="1">
    <source>
        <dbReference type="ARBA" id="ARBA00004123"/>
    </source>
</evidence>
<comment type="subcellular location">
    <subcellularLocation>
        <location evidence="1">Nucleus</location>
    </subcellularLocation>
</comment>
<evidence type="ECO:0000256" key="3">
    <source>
        <dbReference type="ARBA" id="ARBA00022741"/>
    </source>
</evidence>
<sequence>MSSPAISDDDNSFEQSRRSTRLQGSKKPESIAISSDEDSDKTIEYDGVVISSDEDEDLPNVQLPSKIDEQKDKIIKNLFPASGKAAKSKNGAKFTSNGSNVPPSGSGSVSYDPPKPQTLPGHLKMIGGVPVHFPVPPYGAQIALMSKVIEGINKGVNCLLESPTGSGKTLALLCGALAWQQHEKNRIGNFQAQQLVSQHPELVELKGAAEGVASPASVDLTHFAFQKEKFGEKSIYDKPACSGAGDGPAPTTKRAEPHDGTDDTSEPGLVSIHKRRKVEDDVTPSLTPLQLTPEKQNISSPVKAETPKNIRVPTIYYGARTHKQIQQVVKEFSRTAYCGEATMTILSSREYSCIRPFDRSLYASKNDMCKECVSKRKPKHDEPRPQQEASNCKYYENRARLTAQDLPPAFDLEELVAVGRERNACPFYAARAMAAGANIVFCPYNYLIDPSIRSSLQIELQDEIVILDEAHNIEDICRDAATFLFSRDQIFAALQELEKLAEYRYANEDIQPDVACLIQALRNWNDWFANQAPLILSKPVNGGEAVHTWDVKHFVDTLNNHNIGIKQYGEFRGSAESFCRKLRDEPAALYGVAQATGNVVEAIGIVLSYLFREDGKQMDDFKPALIRGVETSPGSAPDAQGWRSTQYERSVQKETLSLRLMCMSPAVVFSQLSPCRTVLLASGTLTPRHSLASELGAAFPLQVSPGHVIAADRVWIGTLTTCPNGKPLECKSAAMNQVETQDALGQCVLWSCQVAPHGVLCFLPSYMLLNKLQRRWQETGLWRKLNDAKNVFMESRNVKDHNDIMEEYYATVGTPKGALLFAVYRGKVSEGMDFKDHQARAVITVGIPYPNTFDMMVREKMQYNDRHTRDKQLLSSSEWLRVQAYRALNQAVGRCVRHRRDWGAVLLVDARFTQRYYTEHLSQWVNNFLGNNHNTFEELVNSDNGLERFMQTMTMKEKEEDAL</sequence>
<feature type="region of interest" description="Disordered" evidence="11">
    <location>
        <begin position="1"/>
        <end position="67"/>
    </location>
</feature>
<dbReference type="InterPro" id="IPR014013">
    <property type="entry name" value="Helic_SF1/SF2_ATP-bd_DinG/Rad3"/>
</dbReference>
<evidence type="ECO:0000256" key="10">
    <source>
        <dbReference type="ARBA" id="ARBA00023242"/>
    </source>
</evidence>
<dbReference type="Gene3D" id="3.40.50.300">
    <property type="entry name" value="P-loop containing nucleotide triphosphate hydrolases"/>
    <property type="match status" value="3"/>
</dbReference>
<keyword evidence="2" id="KW-0479">Metal-binding</keyword>
<evidence type="ECO:0000256" key="8">
    <source>
        <dbReference type="ARBA" id="ARBA00023014"/>
    </source>
</evidence>
<comment type="caution">
    <text evidence="13">The sequence shown here is derived from an EMBL/GenBank/DDBJ whole genome shotgun (WGS) entry which is preliminary data.</text>
</comment>
<dbReference type="PANTHER" id="PTHR11472:SF47">
    <property type="entry name" value="FANCONI ANEMIA GROUP J PROTEIN"/>
    <property type="match status" value="1"/>
</dbReference>
<organism evidence="13 14">
    <name type="scientific">Plutella xylostella</name>
    <name type="common">Diamondback moth</name>
    <name type="synonym">Plutella maculipennis</name>
    <dbReference type="NCBI Taxonomy" id="51655"/>
    <lineage>
        <taxon>Eukaryota</taxon>
        <taxon>Metazoa</taxon>
        <taxon>Ecdysozoa</taxon>
        <taxon>Arthropoda</taxon>
        <taxon>Hexapoda</taxon>
        <taxon>Insecta</taxon>
        <taxon>Pterygota</taxon>
        <taxon>Neoptera</taxon>
        <taxon>Endopterygota</taxon>
        <taxon>Lepidoptera</taxon>
        <taxon>Glossata</taxon>
        <taxon>Ditrysia</taxon>
        <taxon>Yponomeutoidea</taxon>
        <taxon>Plutellidae</taxon>
        <taxon>Plutella</taxon>
    </lineage>
</organism>
<evidence type="ECO:0000313" key="13">
    <source>
        <dbReference type="EMBL" id="KAG7303379.1"/>
    </source>
</evidence>
<dbReference type="CDD" id="cd18788">
    <property type="entry name" value="SF2_C_XPD"/>
    <property type="match status" value="1"/>
</dbReference>
<keyword evidence="14" id="KW-1185">Reference proteome</keyword>
<dbReference type="SMART" id="SM00488">
    <property type="entry name" value="DEXDc2"/>
    <property type="match status" value="1"/>
</dbReference>
<evidence type="ECO:0000256" key="7">
    <source>
        <dbReference type="ARBA" id="ARBA00023004"/>
    </source>
</evidence>
<evidence type="ECO:0000259" key="12">
    <source>
        <dbReference type="PROSITE" id="PS51193"/>
    </source>
</evidence>
<keyword evidence="9" id="KW-0413">Isomerase</keyword>
<dbReference type="InterPro" id="IPR027417">
    <property type="entry name" value="P-loop_NTPase"/>
</dbReference>
<feature type="compositionally biased region" description="Polar residues" evidence="11">
    <location>
        <begin position="284"/>
        <end position="300"/>
    </location>
</feature>
<dbReference type="InterPro" id="IPR045028">
    <property type="entry name" value="DinG/Rad3-like"/>
</dbReference>
<evidence type="ECO:0000256" key="4">
    <source>
        <dbReference type="ARBA" id="ARBA00022801"/>
    </source>
</evidence>
<keyword evidence="8" id="KW-0411">Iron-sulfur</keyword>
<evidence type="ECO:0000256" key="5">
    <source>
        <dbReference type="ARBA" id="ARBA00022806"/>
    </source>
</evidence>
<feature type="region of interest" description="Disordered" evidence="11">
    <location>
        <begin position="236"/>
        <end position="304"/>
    </location>
</feature>
<evidence type="ECO:0000256" key="11">
    <source>
        <dbReference type="SAM" id="MobiDB-lite"/>
    </source>
</evidence>
<reference evidence="13 14" key="1">
    <citation type="submission" date="2021-06" db="EMBL/GenBank/DDBJ databases">
        <title>A haploid diamondback moth (Plutella xylostella L.) genome assembly resolves 31 chromosomes and identifies a diamide resistance mutation.</title>
        <authorList>
            <person name="Ward C.M."/>
            <person name="Perry K.D."/>
            <person name="Baker G."/>
            <person name="Powis K."/>
            <person name="Heckel D.G."/>
            <person name="Baxter S.W."/>
        </authorList>
    </citation>
    <scope>NUCLEOTIDE SEQUENCE [LARGE SCALE GENOMIC DNA]</scope>
    <source>
        <strain evidence="13 14">LV</strain>
        <tissue evidence="13">Single pupa</tissue>
    </source>
</reference>
<dbReference type="Proteomes" id="UP000823941">
    <property type="component" value="Chromosome 16"/>
</dbReference>
<gene>
    <name evidence="13" type="ORF">JYU34_011870</name>
</gene>